<sequence>MTRSDYPNESESYDPELDPPRKLPVNPKVRLSAVLIVMFLFLALFKLVDGLALSWWWISLPLWLIPIGWGRNYLIAPFRRALHVMKK</sequence>
<comment type="caution">
    <text evidence="3">The sequence shown here is derived from an EMBL/GenBank/DDBJ whole genome shotgun (WGS) entry which is preliminary data.</text>
</comment>
<protein>
    <recommendedName>
        <fullName evidence="5">2TM domain-containing protein</fullName>
    </recommendedName>
</protein>
<dbReference type="Proteomes" id="UP000436006">
    <property type="component" value="Unassembled WGS sequence"/>
</dbReference>
<keyword evidence="2" id="KW-0812">Transmembrane</keyword>
<evidence type="ECO:0008006" key="5">
    <source>
        <dbReference type="Google" id="ProtNLM"/>
    </source>
</evidence>
<reference evidence="3 4" key="1">
    <citation type="submission" date="2019-12" db="EMBL/GenBank/DDBJ databases">
        <title>Spirosoma sp. HMF4905 genome sequencing and assembly.</title>
        <authorList>
            <person name="Kang H."/>
            <person name="Cha I."/>
            <person name="Kim H."/>
            <person name="Joh K."/>
        </authorList>
    </citation>
    <scope>NUCLEOTIDE SEQUENCE [LARGE SCALE GENOMIC DNA]</scope>
    <source>
        <strain evidence="3 4">HMF4905</strain>
    </source>
</reference>
<evidence type="ECO:0000256" key="2">
    <source>
        <dbReference type="SAM" id="Phobius"/>
    </source>
</evidence>
<keyword evidence="4" id="KW-1185">Reference proteome</keyword>
<feature type="transmembrane region" description="Helical" evidence="2">
    <location>
        <begin position="54"/>
        <end position="76"/>
    </location>
</feature>
<keyword evidence="2" id="KW-1133">Transmembrane helix</keyword>
<evidence type="ECO:0000256" key="1">
    <source>
        <dbReference type="SAM" id="MobiDB-lite"/>
    </source>
</evidence>
<dbReference type="EMBL" id="WPIN01000019">
    <property type="protein sequence ID" value="MVM35011.1"/>
    <property type="molecule type" value="Genomic_DNA"/>
</dbReference>
<gene>
    <name evidence="3" type="ORF">GO755_33600</name>
</gene>
<feature type="region of interest" description="Disordered" evidence="1">
    <location>
        <begin position="1"/>
        <end position="22"/>
    </location>
</feature>
<feature type="transmembrane region" description="Helical" evidence="2">
    <location>
        <begin position="29"/>
        <end position="48"/>
    </location>
</feature>
<proteinExistence type="predicted"/>
<dbReference type="RefSeq" id="WP_157589823.1">
    <property type="nucleotide sequence ID" value="NZ_WPIN01000019.1"/>
</dbReference>
<evidence type="ECO:0000313" key="3">
    <source>
        <dbReference type="EMBL" id="MVM35011.1"/>
    </source>
</evidence>
<feature type="compositionally biased region" description="Polar residues" evidence="1">
    <location>
        <begin position="1"/>
        <end position="10"/>
    </location>
</feature>
<keyword evidence="2" id="KW-0472">Membrane</keyword>
<name>A0A7K1SMI6_9BACT</name>
<evidence type="ECO:0000313" key="4">
    <source>
        <dbReference type="Proteomes" id="UP000436006"/>
    </source>
</evidence>
<dbReference type="AlphaFoldDB" id="A0A7K1SMI6"/>
<organism evidence="3 4">
    <name type="scientific">Spirosoma arboris</name>
    <dbReference type="NCBI Taxonomy" id="2682092"/>
    <lineage>
        <taxon>Bacteria</taxon>
        <taxon>Pseudomonadati</taxon>
        <taxon>Bacteroidota</taxon>
        <taxon>Cytophagia</taxon>
        <taxon>Cytophagales</taxon>
        <taxon>Cytophagaceae</taxon>
        <taxon>Spirosoma</taxon>
    </lineage>
</organism>
<accession>A0A7K1SMI6</accession>